<dbReference type="InterPro" id="IPR036249">
    <property type="entry name" value="Thioredoxin-like_sf"/>
</dbReference>
<evidence type="ECO:0000256" key="1">
    <source>
        <dbReference type="SAM" id="Phobius"/>
    </source>
</evidence>
<feature type="transmembrane region" description="Helical" evidence="1">
    <location>
        <begin position="20"/>
        <end position="43"/>
    </location>
</feature>
<dbReference type="AlphaFoldDB" id="A0A941DGA0"/>
<evidence type="ECO:0000313" key="3">
    <source>
        <dbReference type="Proteomes" id="UP000680158"/>
    </source>
</evidence>
<protein>
    <submittedName>
        <fullName evidence="2">Cytochrome C oxidase subunit I</fullName>
    </submittedName>
</protein>
<keyword evidence="3" id="KW-1185">Reference proteome</keyword>
<dbReference type="EMBL" id="JAGSPM010000013">
    <property type="protein sequence ID" value="MBR7748214.1"/>
    <property type="molecule type" value="Genomic_DNA"/>
</dbReference>
<dbReference type="SUPFAM" id="SSF52833">
    <property type="entry name" value="Thioredoxin-like"/>
    <property type="match status" value="1"/>
</dbReference>
<dbReference type="Gene3D" id="3.40.30.10">
    <property type="entry name" value="Glutaredoxin"/>
    <property type="match status" value="1"/>
</dbReference>
<proteinExistence type="predicted"/>
<sequence>MLLQEFVVEKIENKKTAGRWKLLAVLAVCASPLIASYFTYYVIKPGPKNNYGTLIDPRQYPMPSLNLIDQDGKVTELSSLKGKWLMLQIDEASCAEACQRKLLEMRQLRLAQGKGMDRIERVWLITDSQAVPEQLKPGIAGTHMLRGDKNKLEKWLPTENGTSLQDHIYLVDPLGNLMMRYPKDADPNKIKKDLIKLLKASAIG</sequence>
<evidence type="ECO:0000313" key="2">
    <source>
        <dbReference type="EMBL" id="MBR7748214.1"/>
    </source>
</evidence>
<organism evidence="2 3">
    <name type="scientific">Undibacterium baiyunense</name>
    <dbReference type="NCBI Taxonomy" id="2828731"/>
    <lineage>
        <taxon>Bacteria</taxon>
        <taxon>Pseudomonadati</taxon>
        <taxon>Pseudomonadota</taxon>
        <taxon>Betaproteobacteria</taxon>
        <taxon>Burkholderiales</taxon>
        <taxon>Oxalobacteraceae</taxon>
        <taxon>Undibacterium</taxon>
    </lineage>
</organism>
<keyword evidence="1" id="KW-0812">Transmembrane</keyword>
<name>A0A941DGA0_9BURK</name>
<dbReference type="Proteomes" id="UP000680158">
    <property type="component" value="Unassembled WGS sequence"/>
</dbReference>
<comment type="caution">
    <text evidence="2">The sequence shown here is derived from an EMBL/GenBank/DDBJ whole genome shotgun (WGS) entry which is preliminary data.</text>
</comment>
<keyword evidence="1" id="KW-0472">Membrane</keyword>
<keyword evidence="1" id="KW-1133">Transmembrane helix</keyword>
<reference evidence="2 3" key="1">
    <citation type="submission" date="2021-04" db="EMBL/GenBank/DDBJ databases">
        <title>novel species isolated from subtropical streams in China.</title>
        <authorList>
            <person name="Lu H."/>
        </authorList>
    </citation>
    <scope>NUCLEOTIDE SEQUENCE [LARGE SCALE GENOMIC DNA]</scope>
    <source>
        <strain evidence="2 3">BYS107W</strain>
    </source>
</reference>
<accession>A0A941DGA0</accession>
<gene>
    <name evidence="2" type="ORF">KDM92_16645</name>
</gene>